<dbReference type="InterPro" id="IPR043131">
    <property type="entry name" value="BCAT-like_N"/>
</dbReference>
<comment type="catalytic activity">
    <reaction evidence="12 17">
        <text>L-isoleucine + 2-oxoglutarate = (S)-3-methyl-2-oxopentanoate + L-glutamate</text>
        <dbReference type="Rhea" id="RHEA:24801"/>
        <dbReference type="ChEBI" id="CHEBI:16810"/>
        <dbReference type="ChEBI" id="CHEBI:29985"/>
        <dbReference type="ChEBI" id="CHEBI:35146"/>
        <dbReference type="ChEBI" id="CHEBI:58045"/>
        <dbReference type="EC" id="2.6.1.42"/>
    </reaction>
</comment>
<evidence type="ECO:0000256" key="9">
    <source>
        <dbReference type="ARBA" id="ARBA00022898"/>
    </source>
</evidence>
<dbReference type="GO" id="GO:0009099">
    <property type="term" value="P:L-valine biosynthetic process"/>
    <property type="evidence" value="ECO:0007669"/>
    <property type="project" value="UniProtKB-UniPathway"/>
</dbReference>
<dbReference type="Proteomes" id="UP000295124">
    <property type="component" value="Unassembled WGS sequence"/>
</dbReference>
<evidence type="ECO:0000256" key="2">
    <source>
        <dbReference type="ARBA" id="ARBA00004824"/>
    </source>
</evidence>
<comment type="catalytic activity">
    <reaction evidence="11 17">
        <text>L-valine + 2-oxoglutarate = 3-methyl-2-oxobutanoate + L-glutamate</text>
        <dbReference type="Rhea" id="RHEA:24813"/>
        <dbReference type="ChEBI" id="CHEBI:11851"/>
        <dbReference type="ChEBI" id="CHEBI:16810"/>
        <dbReference type="ChEBI" id="CHEBI:29985"/>
        <dbReference type="ChEBI" id="CHEBI:57762"/>
        <dbReference type="EC" id="2.6.1.42"/>
    </reaction>
</comment>
<dbReference type="InterPro" id="IPR005786">
    <property type="entry name" value="B_amino_transII"/>
</dbReference>
<dbReference type="Gene3D" id="3.20.10.10">
    <property type="entry name" value="D-amino Acid Aminotransferase, subunit A, domain 2"/>
    <property type="match status" value="1"/>
</dbReference>
<gene>
    <name evidence="19" type="ORF">E1263_27095</name>
</gene>
<comment type="caution">
    <text evidence="19">The sequence shown here is derived from an EMBL/GenBank/DDBJ whole genome shotgun (WGS) entry which is preliminary data.</text>
</comment>
<dbReference type="OrthoDB" id="9804984at2"/>
<dbReference type="NCBIfam" id="TIGR01123">
    <property type="entry name" value="ilvE_II"/>
    <property type="match status" value="1"/>
</dbReference>
<evidence type="ECO:0000313" key="19">
    <source>
        <dbReference type="EMBL" id="TDD54509.1"/>
    </source>
</evidence>
<feature type="modified residue" description="N6-(pyridoxal phosphate)lysine" evidence="14">
    <location>
        <position position="202"/>
    </location>
</feature>
<evidence type="ECO:0000256" key="18">
    <source>
        <dbReference type="SAM" id="MobiDB-lite"/>
    </source>
</evidence>
<proteinExistence type="inferred from homology"/>
<dbReference type="InterPro" id="IPR033939">
    <property type="entry name" value="BCAT_family"/>
</dbReference>
<protein>
    <recommendedName>
        <fullName evidence="17">Branched-chain-amino-acid aminotransferase</fullName>
        <ecNumber evidence="17">2.6.1.42</ecNumber>
    </recommendedName>
</protein>
<evidence type="ECO:0000256" key="11">
    <source>
        <dbReference type="ARBA" id="ARBA00048212"/>
    </source>
</evidence>
<dbReference type="PROSITE" id="PS00770">
    <property type="entry name" value="AA_TRANSFER_CLASS_4"/>
    <property type="match status" value="1"/>
</dbReference>
<dbReference type="InterPro" id="IPR036038">
    <property type="entry name" value="Aminotransferase-like"/>
</dbReference>
<keyword evidence="20" id="KW-1185">Reference proteome</keyword>
<name>A0A4R4ZBG3_9ACTN</name>
<dbReference type="CDD" id="cd01557">
    <property type="entry name" value="BCAT_beta_family"/>
    <property type="match status" value="1"/>
</dbReference>
<dbReference type="NCBIfam" id="NF009897">
    <property type="entry name" value="PRK13357.1"/>
    <property type="match status" value="1"/>
</dbReference>
<dbReference type="Pfam" id="PF01063">
    <property type="entry name" value="Aminotran_4"/>
    <property type="match status" value="1"/>
</dbReference>
<evidence type="ECO:0000256" key="7">
    <source>
        <dbReference type="ARBA" id="ARBA00022605"/>
    </source>
</evidence>
<dbReference type="PANTHER" id="PTHR11825">
    <property type="entry name" value="SUBGROUP IIII AMINOTRANSFERASE"/>
    <property type="match status" value="1"/>
</dbReference>
<evidence type="ECO:0000313" key="20">
    <source>
        <dbReference type="Proteomes" id="UP000295124"/>
    </source>
</evidence>
<dbReference type="UniPathway" id="UPA00047">
    <property type="reaction ID" value="UER00058"/>
</dbReference>
<evidence type="ECO:0000256" key="16">
    <source>
        <dbReference type="RuleBase" id="RU004516"/>
    </source>
</evidence>
<dbReference type="EC" id="2.6.1.42" evidence="17"/>
<dbReference type="SUPFAM" id="SSF56752">
    <property type="entry name" value="D-aminoacid aminotransferase-like PLP-dependent enzymes"/>
    <property type="match status" value="1"/>
</dbReference>
<dbReference type="Gene3D" id="3.30.470.10">
    <property type="match status" value="1"/>
</dbReference>
<dbReference type="GO" id="GO:0052654">
    <property type="term" value="F:L-leucine-2-oxoglutarate transaminase activity"/>
    <property type="evidence" value="ECO:0007669"/>
    <property type="project" value="RHEA"/>
</dbReference>
<reference evidence="19 20" key="1">
    <citation type="submission" date="2019-03" db="EMBL/GenBank/DDBJ databases">
        <title>Draft genome sequences of novel Actinobacteria.</title>
        <authorList>
            <person name="Sahin N."/>
            <person name="Ay H."/>
            <person name="Saygin H."/>
        </authorList>
    </citation>
    <scope>NUCLEOTIDE SEQUENCE [LARGE SCALE GENOMIC DNA]</scope>
    <source>
        <strain evidence="19 20">JCM 13523</strain>
    </source>
</reference>
<evidence type="ECO:0000256" key="6">
    <source>
        <dbReference type="ARBA" id="ARBA00022576"/>
    </source>
</evidence>
<keyword evidence="9 16" id="KW-0663">Pyridoxal phosphate</keyword>
<dbReference type="PANTHER" id="PTHR11825:SF44">
    <property type="entry name" value="BRANCHED-CHAIN-AMINO-ACID AMINOTRANSFERASE"/>
    <property type="match status" value="1"/>
</dbReference>
<comment type="pathway">
    <text evidence="4">Amino-acid biosynthesis; L-leucine biosynthesis; L-leucine from 3-methyl-2-oxobutanoate: step 4/4.</text>
</comment>
<comment type="pathway">
    <text evidence="2">Amino-acid biosynthesis; L-isoleucine biosynthesis; L-isoleucine from 2-oxobutanoate: step 4/4.</text>
</comment>
<keyword evidence="8 17" id="KW-0808">Transferase</keyword>
<evidence type="ECO:0000256" key="3">
    <source>
        <dbReference type="ARBA" id="ARBA00004931"/>
    </source>
</evidence>
<dbReference type="InterPro" id="IPR001544">
    <property type="entry name" value="Aminotrans_IV"/>
</dbReference>
<comment type="cofactor">
    <cofactor evidence="1 16">
        <name>pyridoxal 5'-phosphate</name>
        <dbReference type="ChEBI" id="CHEBI:597326"/>
    </cofactor>
</comment>
<keyword evidence="10 17" id="KW-0100">Branched-chain amino acid biosynthesis</keyword>
<sequence>MSSDLQFTVEPNTQPASDDQRASTLENPGFGQNFSDHMAIASWTKDKGWHDARITAFGPLELSPATSVFHYAQTIFEGMKAYRHPDDSIHMFRPEANAARFAKSARRLALPELPEAAFLESVKALVELDQAWVPSGGETSLYLRPFMFGSDPFLGVRPSAQVTYCAIASPAGSYFSGGVKPVRIWLSEEYTRAAPGGTGAAKTGGNYAASLLAQAEAIENGCDQVAFLDAIEKKWVEELGGMNLYFVLDDNSVVTPELSGTILEGVTRDSILKLVTDLGHSVAERKISVDEWRDGAASGKIREVFACGTAAVITPVASLKWKDGEVQVADGNGGPVTAAVRSALLDVQYGRAADPHNWMTKVC</sequence>
<comment type="similarity">
    <text evidence="5 15">Belongs to the class-IV pyridoxal-phosphate-dependent aminotransferase family.</text>
</comment>
<evidence type="ECO:0000256" key="15">
    <source>
        <dbReference type="RuleBase" id="RU004106"/>
    </source>
</evidence>
<evidence type="ECO:0000256" key="1">
    <source>
        <dbReference type="ARBA" id="ARBA00001933"/>
    </source>
</evidence>
<evidence type="ECO:0000256" key="4">
    <source>
        <dbReference type="ARBA" id="ARBA00005072"/>
    </source>
</evidence>
<feature type="region of interest" description="Disordered" evidence="18">
    <location>
        <begin position="1"/>
        <end position="29"/>
    </location>
</feature>
<dbReference type="PIRSF" id="PIRSF006468">
    <property type="entry name" value="BCAT1"/>
    <property type="match status" value="1"/>
</dbReference>
<dbReference type="GO" id="GO:0052655">
    <property type="term" value="F:L-valine-2-oxoglutarate transaminase activity"/>
    <property type="evidence" value="ECO:0007669"/>
    <property type="project" value="RHEA"/>
</dbReference>
<evidence type="ECO:0000256" key="14">
    <source>
        <dbReference type="PIRSR" id="PIRSR006468-1"/>
    </source>
</evidence>
<comment type="pathway">
    <text evidence="3">Amino-acid biosynthesis; L-valine biosynthesis; L-valine from pyruvate: step 4/4.</text>
</comment>
<dbReference type="RefSeq" id="WP_132172293.1">
    <property type="nucleotide sequence ID" value="NZ_SMKX01000093.1"/>
</dbReference>
<evidence type="ECO:0000256" key="10">
    <source>
        <dbReference type="ARBA" id="ARBA00023304"/>
    </source>
</evidence>
<evidence type="ECO:0000256" key="17">
    <source>
        <dbReference type="RuleBase" id="RU004517"/>
    </source>
</evidence>
<dbReference type="UniPathway" id="UPA00049">
    <property type="reaction ID" value="UER00062"/>
</dbReference>
<dbReference type="GO" id="GO:0009097">
    <property type="term" value="P:isoleucine biosynthetic process"/>
    <property type="evidence" value="ECO:0007669"/>
    <property type="project" value="UniProtKB-UniPathway"/>
</dbReference>
<dbReference type="InterPro" id="IPR043132">
    <property type="entry name" value="BCAT-like_C"/>
</dbReference>
<evidence type="ECO:0000256" key="12">
    <source>
        <dbReference type="ARBA" id="ARBA00048798"/>
    </source>
</evidence>
<keyword evidence="6 17" id="KW-0032">Aminotransferase</keyword>
<comment type="catalytic activity">
    <reaction evidence="13 17">
        <text>L-leucine + 2-oxoglutarate = 4-methyl-2-oxopentanoate + L-glutamate</text>
        <dbReference type="Rhea" id="RHEA:18321"/>
        <dbReference type="ChEBI" id="CHEBI:16810"/>
        <dbReference type="ChEBI" id="CHEBI:17865"/>
        <dbReference type="ChEBI" id="CHEBI:29985"/>
        <dbReference type="ChEBI" id="CHEBI:57427"/>
        <dbReference type="EC" id="2.6.1.42"/>
    </reaction>
</comment>
<evidence type="ECO:0000256" key="8">
    <source>
        <dbReference type="ARBA" id="ARBA00022679"/>
    </source>
</evidence>
<dbReference type="GO" id="GO:0009098">
    <property type="term" value="P:L-leucine biosynthetic process"/>
    <property type="evidence" value="ECO:0007669"/>
    <property type="project" value="UniProtKB-UniPathway"/>
</dbReference>
<dbReference type="GO" id="GO:0052656">
    <property type="term" value="F:L-isoleucine-2-oxoglutarate transaminase activity"/>
    <property type="evidence" value="ECO:0007669"/>
    <property type="project" value="RHEA"/>
</dbReference>
<dbReference type="UniPathway" id="UPA00048">
    <property type="reaction ID" value="UER00073"/>
</dbReference>
<accession>A0A4R4ZBG3</accession>
<dbReference type="EMBL" id="SMKX01000093">
    <property type="protein sequence ID" value="TDD54509.1"/>
    <property type="molecule type" value="Genomic_DNA"/>
</dbReference>
<organism evidence="19 20">
    <name type="scientific">Kribbella antibiotica</name>
    <dbReference type="NCBI Taxonomy" id="190195"/>
    <lineage>
        <taxon>Bacteria</taxon>
        <taxon>Bacillati</taxon>
        <taxon>Actinomycetota</taxon>
        <taxon>Actinomycetes</taxon>
        <taxon>Propionibacteriales</taxon>
        <taxon>Kribbellaceae</taxon>
        <taxon>Kribbella</taxon>
    </lineage>
</organism>
<evidence type="ECO:0000256" key="13">
    <source>
        <dbReference type="ARBA" id="ARBA00049229"/>
    </source>
</evidence>
<keyword evidence="7 17" id="KW-0028">Amino-acid biosynthesis</keyword>
<evidence type="ECO:0000256" key="5">
    <source>
        <dbReference type="ARBA" id="ARBA00009320"/>
    </source>
</evidence>
<dbReference type="InterPro" id="IPR018300">
    <property type="entry name" value="Aminotrans_IV_CS"/>
</dbReference>
<dbReference type="AlphaFoldDB" id="A0A4R4ZBG3"/>